<proteinExistence type="predicted"/>
<dbReference type="InterPro" id="IPR023198">
    <property type="entry name" value="PGP-like_dom2"/>
</dbReference>
<accession>A0A919TIV0</accession>
<dbReference type="Pfam" id="PF00702">
    <property type="entry name" value="Hydrolase"/>
    <property type="match status" value="1"/>
</dbReference>
<dbReference type="GO" id="GO:0050308">
    <property type="term" value="F:sugar-phosphatase activity"/>
    <property type="evidence" value="ECO:0007669"/>
    <property type="project" value="TreeGrafter"/>
</dbReference>
<dbReference type="InterPro" id="IPR051806">
    <property type="entry name" value="HAD-like_SPP"/>
</dbReference>
<gene>
    <name evidence="1" type="ORF">Ato02nite_070080</name>
</gene>
<dbReference type="SFLD" id="SFLDS00003">
    <property type="entry name" value="Haloacid_Dehalogenase"/>
    <property type="match status" value="1"/>
</dbReference>
<dbReference type="PANTHER" id="PTHR43481:SF4">
    <property type="entry name" value="GLYCEROL-1-PHOSPHATE PHOSPHOHYDROLASE 1-RELATED"/>
    <property type="match status" value="1"/>
</dbReference>
<dbReference type="SFLD" id="SFLDG01129">
    <property type="entry name" value="C1.5:_HAD__Beta-PGM__Phosphata"/>
    <property type="match status" value="1"/>
</dbReference>
<protein>
    <submittedName>
        <fullName evidence="1">Haloacid dehalogenase</fullName>
    </submittedName>
</protein>
<dbReference type="Gene3D" id="1.10.150.240">
    <property type="entry name" value="Putative phosphatase, domain 2"/>
    <property type="match status" value="1"/>
</dbReference>
<dbReference type="CDD" id="cd07505">
    <property type="entry name" value="HAD_BPGM-like"/>
    <property type="match status" value="1"/>
</dbReference>
<dbReference type="PANTHER" id="PTHR43481">
    <property type="entry name" value="FRUCTOSE-1-PHOSPHATE PHOSPHATASE"/>
    <property type="match status" value="1"/>
</dbReference>
<sequence length="228" mass="24400">MNSQQPAAVLFDMDGTLVDSEKVWEIALHELAAWAGGTLSPEARAAMVGGSMSSSMRIFREDLGQPDRPEEPDVKWLTSRVFNLFREGLVWRPGAAELLRAVKLAGLPTALVTSTGRILVEAALDTLGRENFDVVVCGDEVTMPKPDPEPYRTAAALLGVPIEQCVAIEDSPTGVASALASGAVVLAVPAELELPATDGVHLRRSLVGVDPAYLTQLLITQRLLQPEH</sequence>
<dbReference type="Gene3D" id="3.40.50.1000">
    <property type="entry name" value="HAD superfamily/HAD-like"/>
    <property type="match status" value="1"/>
</dbReference>
<name>A0A919TIV0_9ACTN</name>
<keyword evidence="2" id="KW-1185">Reference proteome</keyword>
<evidence type="ECO:0000313" key="2">
    <source>
        <dbReference type="Proteomes" id="UP000677082"/>
    </source>
</evidence>
<dbReference type="InterPro" id="IPR036412">
    <property type="entry name" value="HAD-like_sf"/>
</dbReference>
<dbReference type="SUPFAM" id="SSF56784">
    <property type="entry name" value="HAD-like"/>
    <property type="match status" value="1"/>
</dbReference>
<dbReference type="InterPro" id="IPR023214">
    <property type="entry name" value="HAD_sf"/>
</dbReference>
<dbReference type="PRINTS" id="PR00413">
    <property type="entry name" value="HADHALOGNASE"/>
</dbReference>
<dbReference type="FunFam" id="3.40.50.1000:FF:000162">
    <property type="entry name" value="HAD-like protein"/>
    <property type="match status" value="1"/>
</dbReference>
<dbReference type="Proteomes" id="UP000677082">
    <property type="component" value="Unassembled WGS sequence"/>
</dbReference>
<dbReference type="RefSeq" id="WP_213010945.1">
    <property type="nucleotide sequence ID" value="NZ_BOQN01000090.1"/>
</dbReference>
<organism evidence="1 2">
    <name type="scientific">Paractinoplanes toevensis</name>
    <dbReference type="NCBI Taxonomy" id="571911"/>
    <lineage>
        <taxon>Bacteria</taxon>
        <taxon>Bacillati</taxon>
        <taxon>Actinomycetota</taxon>
        <taxon>Actinomycetes</taxon>
        <taxon>Micromonosporales</taxon>
        <taxon>Micromonosporaceae</taxon>
        <taxon>Paractinoplanes</taxon>
    </lineage>
</organism>
<dbReference type="InterPro" id="IPR006439">
    <property type="entry name" value="HAD-SF_hydro_IA"/>
</dbReference>
<comment type="caution">
    <text evidence="1">The sequence shown here is derived from an EMBL/GenBank/DDBJ whole genome shotgun (WGS) entry which is preliminary data.</text>
</comment>
<evidence type="ECO:0000313" key="1">
    <source>
        <dbReference type="EMBL" id="GIM95215.1"/>
    </source>
</evidence>
<dbReference type="EMBL" id="BOQN01000090">
    <property type="protein sequence ID" value="GIM95215.1"/>
    <property type="molecule type" value="Genomic_DNA"/>
</dbReference>
<dbReference type="NCBIfam" id="TIGR01509">
    <property type="entry name" value="HAD-SF-IA-v3"/>
    <property type="match status" value="1"/>
</dbReference>
<reference evidence="1 2" key="1">
    <citation type="submission" date="2021-03" db="EMBL/GenBank/DDBJ databases">
        <title>Whole genome shotgun sequence of Actinoplanes toevensis NBRC 105298.</title>
        <authorList>
            <person name="Komaki H."/>
            <person name="Tamura T."/>
        </authorList>
    </citation>
    <scope>NUCLEOTIDE SEQUENCE [LARGE SCALE GENOMIC DNA]</scope>
    <source>
        <strain evidence="1 2">NBRC 105298</strain>
    </source>
</reference>
<dbReference type="AlphaFoldDB" id="A0A919TIV0"/>